<gene>
    <name evidence="7" type="primary">LOC103118101</name>
</gene>
<name>A0ABM3VTL1_ERIEU</name>
<dbReference type="PANTHER" id="PTHR46186">
    <property type="entry name" value="CYSTATIN"/>
    <property type="match status" value="1"/>
</dbReference>
<keyword evidence="4" id="KW-0732">Signal</keyword>
<evidence type="ECO:0000256" key="4">
    <source>
        <dbReference type="SAM" id="SignalP"/>
    </source>
</evidence>
<organism evidence="6 7">
    <name type="scientific">Erinaceus europaeus</name>
    <name type="common">Western European hedgehog</name>
    <dbReference type="NCBI Taxonomy" id="9365"/>
    <lineage>
        <taxon>Eukaryota</taxon>
        <taxon>Metazoa</taxon>
        <taxon>Chordata</taxon>
        <taxon>Craniata</taxon>
        <taxon>Vertebrata</taxon>
        <taxon>Euteleostomi</taxon>
        <taxon>Mammalia</taxon>
        <taxon>Eutheria</taxon>
        <taxon>Laurasiatheria</taxon>
        <taxon>Eulipotyphla</taxon>
        <taxon>Erinaceidae</taxon>
        <taxon>Erinaceinae</taxon>
        <taxon>Erinaceus</taxon>
    </lineage>
</organism>
<dbReference type="PANTHER" id="PTHR46186:SF2">
    <property type="entry name" value="CYSTATIN"/>
    <property type="match status" value="1"/>
</dbReference>
<dbReference type="Gene3D" id="3.10.450.10">
    <property type="match status" value="1"/>
</dbReference>
<accession>A0ABM3VTL1</accession>
<dbReference type="CDD" id="cd00042">
    <property type="entry name" value="CY"/>
    <property type="match status" value="1"/>
</dbReference>
<feature type="domain" description="Cystatin" evidence="5">
    <location>
        <begin position="26"/>
        <end position="128"/>
    </location>
</feature>
<evidence type="ECO:0000313" key="6">
    <source>
        <dbReference type="Proteomes" id="UP001652624"/>
    </source>
</evidence>
<dbReference type="InterPro" id="IPR000010">
    <property type="entry name" value="Cystatin_dom"/>
</dbReference>
<evidence type="ECO:0000313" key="7">
    <source>
        <dbReference type="RefSeq" id="XP_060027674.1"/>
    </source>
</evidence>
<evidence type="ECO:0000256" key="1">
    <source>
        <dbReference type="ARBA" id="ARBA00009403"/>
    </source>
</evidence>
<dbReference type="InterPro" id="IPR018073">
    <property type="entry name" value="Prot_inh_cystat_CS"/>
</dbReference>
<dbReference type="InterPro" id="IPR046350">
    <property type="entry name" value="Cystatin_sf"/>
</dbReference>
<dbReference type="GeneID" id="103118101"/>
<dbReference type="RefSeq" id="XP_060027674.1">
    <property type="nucleotide sequence ID" value="XM_060171691.1"/>
</dbReference>
<sequence length="130" mass="14314">MSGLPHFPLAPLALVLAVHSGPAICHISGQVAAANRLDFALSKYNKASNNTYHSCMVQVLRAPKQVVSGLNYFLDVELGQTTCTKSHPNLVNCPFYDQPRLKKRTFCSFHIYSVPWMGSISMVRSSCQDA</sequence>
<dbReference type="SMART" id="SM00043">
    <property type="entry name" value="CY"/>
    <property type="match status" value="1"/>
</dbReference>
<dbReference type="SUPFAM" id="SSF54403">
    <property type="entry name" value="Cystatin/monellin"/>
    <property type="match status" value="1"/>
</dbReference>
<feature type="chain" id="PRO_5045782291" evidence="4">
    <location>
        <begin position="26"/>
        <end position="130"/>
    </location>
</feature>
<dbReference type="Proteomes" id="UP001652624">
    <property type="component" value="Chromosome 2"/>
</dbReference>
<feature type="signal peptide" evidence="4">
    <location>
        <begin position="1"/>
        <end position="25"/>
    </location>
</feature>
<dbReference type="PROSITE" id="PS00287">
    <property type="entry name" value="CYSTATIN"/>
    <property type="match status" value="1"/>
</dbReference>
<protein>
    <submittedName>
        <fullName evidence="7">Cystatin-C-like</fullName>
    </submittedName>
</protein>
<keyword evidence="6" id="KW-1185">Reference proteome</keyword>
<evidence type="ECO:0000256" key="2">
    <source>
        <dbReference type="ARBA" id="ARBA00022690"/>
    </source>
</evidence>
<evidence type="ECO:0000259" key="5">
    <source>
        <dbReference type="SMART" id="SM00043"/>
    </source>
</evidence>
<comment type="similarity">
    <text evidence="1">Belongs to the cystatin family.</text>
</comment>
<keyword evidence="2" id="KW-0646">Protease inhibitor</keyword>
<keyword evidence="3" id="KW-0789">Thiol protease inhibitor</keyword>
<reference evidence="7" key="2">
    <citation type="submission" date="2025-08" db="UniProtKB">
        <authorList>
            <consortium name="RefSeq"/>
        </authorList>
    </citation>
    <scope>IDENTIFICATION</scope>
</reference>
<reference evidence="6" key="1">
    <citation type="submission" date="2025-05" db="UniProtKB">
        <authorList>
            <consortium name="RefSeq"/>
        </authorList>
    </citation>
    <scope>NUCLEOTIDE SEQUENCE [LARGE SCALE GENOMIC DNA]</scope>
</reference>
<proteinExistence type="inferred from homology"/>
<evidence type="ECO:0000256" key="3">
    <source>
        <dbReference type="ARBA" id="ARBA00022704"/>
    </source>
</evidence>
<dbReference type="Pfam" id="PF00031">
    <property type="entry name" value="Cystatin"/>
    <property type="match status" value="1"/>
</dbReference>